<dbReference type="EMBL" id="SCKG01000006">
    <property type="protein sequence ID" value="TDH11418.1"/>
    <property type="molecule type" value="Genomic_DNA"/>
</dbReference>
<accession>A0A484D7K4</accession>
<protein>
    <submittedName>
        <fullName evidence="1">Uncharacterized protein</fullName>
    </submittedName>
</protein>
<evidence type="ECO:0000313" key="1">
    <source>
        <dbReference type="EMBL" id="TDH11418.1"/>
    </source>
</evidence>
<keyword evidence="2" id="KW-1185">Reference proteome</keyword>
<organism evidence="1 2">
    <name type="scientific">Perca flavescens</name>
    <name type="common">American yellow perch</name>
    <name type="synonym">Morone flavescens</name>
    <dbReference type="NCBI Taxonomy" id="8167"/>
    <lineage>
        <taxon>Eukaryota</taxon>
        <taxon>Metazoa</taxon>
        <taxon>Chordata</taxon>
        <taxon>Craniata</taxon>
        <taxon>Vertebrata</taxon>
        <taxon>Euteleostomi</taxon>
        <taxon>Actinopterygii</taxon>
        <taxon>Neopterygii</taxon>
        <taxon>Teleostei</taxon>
        <taxon>Neoteleostei</taxon>
        <taxon>Acanthomorphata</taxon>
        <taxon>Eupercaria</taxon>
        <taxon>Perciformes</taxon>
        <taxon>Percoidei</taxon>
        <taxon>Percidae</taxon>
        <taxon>Percinae</taxon>
        <taxon>Perca</taxon>
    </lineage>
</organism>
<proteinExistence type="predicted"/>
<sequence length="69" mass="7641">MLSSNLSYLAWSLESAHACFLSDVMPCDRLRPRWVPRAPLLTPLAPPHRTSLGKNHFAVSVMLGSEPNP</sequence>
<comment type="caution">
    <text evidence="1">The sequence shown here is derived from an EMBL/GenBank/DDBJ whole genome shotgun (WGS) entry which is preliminary data.</text>
</comment>
<gene>
    <name evidence="1" type="ORF">EPR50_G00061400</name>
</gene>
<evidence type="ECO:0000313" key="2">
    <source>
        <dbReference type="Proteomes" id="UP000295070"/>
    </source>
</evidence>
<name>A0A484D7K4_PERFV</name>
<dbReference type="AlphaFoldDB" id="A0A484D7K4"/>
<reference evidence="1 2" key="1">
    <citation type="submission" date="2019-01" db="EMBL/GenBank/DDBJ databases">
        <title>A chromosome-scale genome assembly of the yellow perch, Perca flavescens.</title>
        <authorList>
            <person name="Feron R."/>
            <person name="Morvezen R."/>
            <person name="Bestin A."/>
            <person name="Haffray P."/>
            <person name="Klopp C."/>
            <person name="Zahm M."/>
            <person name="Cabau C."/>
            <person name="Roques C."/>
            <person name="Donnadieu C."/>
            <person name="Bouchez O."/>
            <person name="Christie M."/>
            <person name="Larson W."/>
            <person name="Guiguen Y."/>
        </authorList>
    </citation>
    <scope>NUCLEOTIDE SEQUENCE [LARGE SCALE GENOMIC DNA]</scope>
    <source>
        <strain evidence="1">YP-PL-M2</strain>
        <tissue evidence="1">Blood</tissue>
    </source>
</reference>
<dbReference type="Proteomes" id="UP000295070">
    <property type="component" value="Chromosome 6"/>
</dbReference>